<keyword evidence="5 14" id="KW-0560">Oxidoreductase</keyword>
<accession>A0AAW2M3B1</accession>
<dbReference type="Gene3D" id="1.10.630.10">
    <property type="entry name" value="Cytochrome P450"/>
    <property type="match status" value="1"/>
</dbReference>
<dbReference type="InterPro" id="IPR001128">
    <property type="entry name" value="Cyt_P450"/>
</dbReference>
<dbReference type="InterPro" id="IPR002401">
    <property type="entry name" value="Cyt_P450_E_grp-I"/>
</dbReference>
<dbReference type="GO" id="GO:0005506">
    <property type="term" value="F:iron ion binding"/>
    <property type="evidence" value="ECO:0007669"/>
    <property type="project" value="InterPro"/>
</dbReference>
<comment type="subcellular location">
    <subcellularLocation>
        <location evidence="1">Membrane</location>
        <topology evidence="1">Single-pass membrane protein</topology>
    </subcellularLocation>
</comment>
<dbReference type="Pfam" id="PF00067">
    <property type="entry name" value="p450"/>
    <property type="match status" value="1"/>
</dbReference>
<dbReference type="FunFam" id="1.10.630.10:FF:000023">
    <property type="entry name" value="Cytochrome P450 family protein"/>
    <property type="match status" value="1"/>
</dbReference>
<name>A0AAW2M3B1_SESRA</name>
<dbReference type="PANTHER" id="PTHR47947">
    <property type="entry name" value="CYTOCHROME P450 82C3-RELATED"/>
    <property type="match status" value="1"/>
</dbReference>
<dbReference type="AlphaFoldDB" id="A0AAW2M3B1"/>
<evidence type="ECO:0000256" key="12">
    <source>
        <dbReference type="ARBA" id="ARBA00066876"/>
    </source>
</evidence>
<comment type="catalytic activity">
    <reaction evidence="9">
        <text>(+)-pinoresinol + reduced [NADPH--hemoprotein reductase] + O2 = (+)-piperitol + oxidized [NADPH--hemoprotein reductase] + 2 H2O + H(+)</text>
        <dbReference type="Rhea" id="RHEA:56776"/>
        <dbReference type="Rhea" id="RHEA-COMP:11964"/>
        <dbReference type="Rhea" id="RHEA-COMP:11965"/>
        <dbReference type="ChEBI" id="CHEBI:40"/>
        <dbReference type="ChEBI" id="CHEBI:15377"/>
        <dbReference type="ChEBI" id="CHEBI:15378"/>
        <dbReference type="ChEBI" id="CHEBI:15379"/>
        <dbReference type="ChEBI" id="CHEBI:57618"/>
        <dbReference type="ChEBI" id="CHEBI:58210"/>
        <dbReference type="ChEBI" id="CHEBI:141003"/>
        <dbReference type="EC" id="1.14.19.74"/>
    </reaction>
    <physiologicalReaction direction="left-to-right" evidence="9">
        <dbReference type="Rhea" id="RHEA:56777"/>
    </physiologicalReaction>
</comment>
<dbReference type="GO" id="GO:0020037">
    <property type="term" value="F:heme binding"/>
    <property type="evidence" value="ECO:0007669"/>
    <property type="project" value="InterPro"/>
</dbReference>
<evidence type="ECO:0000256" key="1">
    <source>
        <dbReference type="ARBA" id="ARBA00004167"/>
    </source>
</evidence>
<proteinExistence type="inferred from homology"/>
<evidence type="ECO:0000256" key="2">
    <source>
        <dbReference type="ARBA" id="ARBA00010617"/>
    </source>
</evidence>
<evidence type="ECO:0000256" key="15">
    <source>
        <dbReference type="SAM" id="Phobius"/>
    </source>
</evidence>
<evidence type="ECO:0000256" key="11">
    <source>
        <dbReference type="ARBA" id="ARBA00056759"/>
    </source>
</evidence>
<evidence type="ECO:0000256" key="3">
    <source>
        <dbReference type="ARBA" id="ARBA00022617"/>
    </source>
</evidence>
<comment type="cofactor">
    <cofactor evidence="13">
        <name>heme</name>
        <dbReference type="ChEBI" id="CHEBI:30413"/>
    </cofactor>
</comment>
<dbReference type="PROSITE" id="PS00086">
    <property type="entry name" value="CYTOCHROME_P450"/>
    <property type="match status" value="1"/>
</dbReference>
<evidence type="ECO:0000256" key="10">
    <source>
        <dbReference type="ARBA" id="ARBA00052057"/>
    </source>
</evidence>
<dbReference type="InterPro" id="IPR017972">
    <property type="entry name" value="Cyt_P450_CS"/>
</dbReference>
<evidence type="ECO:0000313" key="16">
    <source>
        <dbReference type="EMBL" id="KAL0325473.1"/>
    </source>
</evidence>
<dbReference type="InterPro" id="IPR050651">
    <property type="entry name" value="Plant_Cytochrome_P450_Monoox"/>
</dbReference>
<evidence type="ECO:0000256" key="13">
    <source>
        <dbReference type="PIRSR" id="PIRSR602401-1"/>
    </source>
</evidence>
<keyword evidence="4 13" id="KW-0479">Metal-binding</keyword>
<dbReference type="PANTHER" id="PTHR47947:SF3">
    <property type="entry name" value="CYTOCHROME P450 81D1-LIKE"/>
    <property type="match status" value="1"/>
</dbReference>
<comment type="similarity">
    <text evidence="2 14">Belongs to the cytochrome P450 family.</text>
</comment>
<keyword evidence="7 14" id="KW-0503">Monooxygenase</keyword>
<gene>
    <name evidence="16" type="ORF">Sradi_5116600</name>
</gene>
<keyword evidence="15" id="KW-0812">Transmembrane</keyword>
<dbReference type="PRINTS" id="PR00385">
    <property type="entry name" value="P450"/>
</dbReference>
<evidence type="ECO:0000256" key="9">
    <source>
        <dbReference type="ARBA" id="ARBA00052022"/>
    </source>
</evidence>
<dbReference type="CDD" id="cd20653">
    <property type="entry name" value="CYP81"/>
    <property type="match status" value="1"/>
</dbReference>
<evidence type="ECO:0000256" key="5">
    <source>
        <dbReference type="ARBA" id="ARBA00023002"/>
    </source>
</evidence>
<organism evidence="16">
    <name type="scientific">Sesamum radiatum</name>
    <name type="common">Black benniseed</name>
    <dbReference type="NCBI Taxonomy" id="300843"/>
    <lineage>
        <taxon>Eukaryota</taxon>
        <taxon>Viridiplantae</taxon>
        <taxon>Streptophyta</taxon>
        <taxon>Embryophyta</taxon>
        <taxon>Tracheophyta</taxon>
        <taxon>Spermatophyta</taxon>
        <taxon>Magnoliopsida</taxon>
        <taxon>eudicotyledons</taxon>
        <taxon>Gunneridae</taxon>
        <taxon>Pentapetalae</taxon>
        <taxon>asterids</taxon>
        <taxon>lamiids</taxon>
        <taxon>Lamiales</taxon>
        <taxon>Pedaliaceae</taxon>
        <taxon>Sesamum</taxon>
    </lineage>
</organism>
<evidence type="ECO:0000256" key="4">
    <source>
        <dbReference type="ARBA" id="ARBA00022723"/>
    </source>
</evidence>
<comment type="caution">
    <text evidence="16">The sequence shown here is derived from an EMBL/GenBank/DDBJ whole genome shotgun (WGS) entry which is preliminary data.</text>
</comment>
<reference evidence="16" key="2">
    <citation type="journal article" date="2024" name="Plant">
        <title>Genomic evolution and insights into agronomic trait innovations of Sesamum species.</title>
        <authorList>
            <person name="Miao H."/>
            <person name="Wang L."/>
            <person name="Qu L."/>
            <person name="Liu H."/>
            <person name="Sun Y."/>
            <person name="Le M."/>
            <person name="Wang Q."/>
            <person name="Wei S."/>
            <person name="Zheng Y."/>
            <person name="Lin W."/>
            <person name="Duan Y."/>
            <person name="Cao H."/>
            <person name="Xiong S."/>
            <person name="Wang X."/>
            <person name="Wei L."/>
            <person name="Li C."/>
            <person name="Ma Q."/>
            <person name="Ju M."/>
            <person name="Zhao R."/>
            <person name="Li G."/>
            <person name="Mu C."/>
            <person name="Tian Q."/>
            <person name="Mei H."/>
            <person name="Zhang T."/>
            <person name="Gao T."/>
            <person name="Zhang H."/>
        </authorList>
    </citation>
    <scope>NUCLEOTIDE SEQUENCE</scope>
    <source>
        <strain evidence="16">G02</strain>
    </source>
</reference>
<keyword evidence="6 13" id="KW-0408">Iron</keyword>
<evidence type="ECO:0000256" key="14">
    <source>
        <dbReference type="RuleBase" id="RU000461"/>
    </source>
</evidence>
<protein>
    <recommendedName>
        <fullName evidence="12">(+)-piperitol/(+)-sesamin synthase</fullName>
        <ecNumber evidence="12">1.14.19.74</ecNumber>
    </recommendedName>
</protein>
<keyword evidence="15" id="KW-1133">Transmembrane helix</keyword>
<comment type="function">
    <text evidence="11">Involved in the biosynthesis of (+)-sesamin, a furofuran class lignan. Functions in a dual catalytic mode. Catalyzes the synthesis of (+)-sesamin from (+)- pinoresinol by formation of two successive methylenedioxy bridges on (+)-pinoresinol and (+)-piperitol, respectively.</text>
</comment>
<dbReference type="GO" id="GO:0102915">
    <property type="term" value="F:piperitol synthase activity"/>
    <property type="evidence" value="ECO:0007669"/>
    <property type="project" value="UniProtKB-EC"/>
</dbReference>
<reference evidence="16" key="1">
    <citation type="submission" date="2020-06" db="EMBL/GenBank/DDBJ databases">
        <authorList>
            <person name="Li T."/>
            <person name="Hu X."/>
            <person name="Zhang T."/>
            <person name="Song X."/>
            <person name="Zhang H."/>
            <person name="Dai N."/>
            <person name="Sheng W."/>
            <person name="Hou X."/>
            <person name="Wei L."/>
        </authorList>
    </citation>
    <scope>NUCLEOTIDE SEQUENCE</scope>
    <source>
        <strain evidence="16">G02</strain>
        <tissue evidence="16">Leaf</tissue>
    </source>
</reference>
<keyword evidence="3 13" id="KW-0349">Heme</keyword>
<dbReference type="SUPFAM" id="SSF48264">
    <property type="entry name" value="Cytochrome P450"/>
    <property type="match status" value="1"/>
</dbReference>
<feature type="transmembrane region" description="Helical" evidence="15">
    <location>
        <begin position="21"/>
        <end position="50"/>
    </location>
</feature>
<evidence type="ECO:0000256" key="8">
    <source>
        <dbReference type="ARBA" id="ARBA00023136"/>
    </source>
</evidence>
<comment type="catalytic activity">
    <reaction evidence="10">
        <text>(+)-piperitol + reduced [NADPH--hemoprotein reductase] + O2 = (+)-sesamin + oxidized [NADPH--hemoprotein reductase] + 2 H2O + H(+)</text>
        <dbReference type="Rhea" id="RHEA:56780"/>
        <dbReference type="Rhea" id="RHEA-COMP:11964"/>
        <dbReference type="Rhea" id="RHEA-COMP:11965"/>
        <dbReference type="ChEBI" id="CHEBI:15377"/>
        <dbReference type="ChEBI" id="CHEBI:15378"/>
        <dbReference type="ChEBI" id="CHEBI:15379"/>
        <dbReference type="ChEBI" id="CHEBI:57618"/>
        <dbReference type="ChEBI" id="CHEBI:58210"/>
        <dbReference type="ChEBI" id="CHEBI:66470"/>
        <dbReference type="ChEBI" id="CHEBI:141003"/>
        <dbReference type="EC" id="1.14.19.74"/>
    </reaction>
    <physiologicalReaction direction="left-to-right" evidence="10">
        <dbReference type="Rhea" id="RHEA:56781"/>
    </physiologicalReaction>
</comment>
<feature type="binding site" description="axial binding residue" evidence="13">
    <location>
        <position position="474"/>
    </location>
    <ligand>
        <name>heme</name>
        <dbReference type="ChEBI" id="CHEBI:30413"/>
    </ligand>
    <ligandPart>
        <name>Fe</name>
        <dbReference type="ChEBI" id="CHEBI:18248"/>
    </ligandPart>
</feature>
<keyword evidence="8 15" id="KW-0472">Membrane</keyword>
<dbReference type="GO" id="GO:0016020">
    <property type="term" value="C:membrane"/>
    <property type="evidence" value="ECO:0007669"/>
    <property type="project" value="UniProtKB-SubCell"/>
</dbReference>
<evidence type="ECO:0000256" key="7">
    <source>
        <dbReference type="ARBA" id="ARBA00023033"/>
    </source>
</evidence>
<dbReference type="EMBL" id="JACGWJ010000023">
    <property type="protein sequence ID" value="KAL0325473.1"/>
    <property type="molecule type" value="Genomic_DNA"/>
</dbReference>
<dbReference type="EC" id="1.14.19.74" evidence="12"/>
<dbReference type="InterPro" id="IPR036396">
    <property type="entry name" value="Cyt_P450_sf"/>
</dbReference>
<sequence length="538" mass="61803">MHYNRKDRHLSFLDLLMIERFIKLSYCNASLSMELFYMFLFFSLALLYLLRPFFLRKFQKLPPTPLISLPVIGHLYLLKKPLHRTLAKISAKHGPILLLHFGSRPILLVSSPSAAEECLTTNDIAFANRPRLMAGKHLGYNYTSLVWASYGAHWRNLRRIASMEILSNNRIQTFADIRGNEVHLLVKRLVRGRSEDGHNIVDMKSAFFETMLNVMMRMISGKRYYDNDQSGNLGERRRFKEIVTETFQLSGAANAGDFLPVLRWIGVDKLEKRLKVLKEKRDSFMQDLIDEHRQMMRGCEGQRIQTLIDVLLSLQDTDPECYTDEVIRGMMQVMLSAGTDTSVATMEWAMSLLLNNPEALIRAQNEIGDRIGQSRLVEDSDLPHLTYLHGIINETLRMYPPAPMLVPHESSTECTVGGYRVPGGTMLLLNLWAIQNDPELWDEPETFKPERFINFEGQRDGFVFMPFGYGRRRCPGENLAMHVVGLALASLIQCFDWARVDRRMVDMSEGRGLTMPKAQPLVAKCKPRTKMEKLIVLL</sequence>
<evidence type="ECO:0000256" key="6">
    <source>
        <dbReference type="ARBA" id="ARBA00023004"/>
    </source>
</evidence>
<dbReference type="PRINTS" id="PR00463">
    <property type="entry name" value="EP450I"/>
</dbReference>